<dbReference type="EMBL" id="JASBWR010000027">
    <property type="protein sequence ID" value="KAJ9106871.1"/>
    <property type="molecule type" value="Genomic_DNA"/>
</dbReference>
<reference evidence="1" key="1">
    <citation type="submission" date="2023-04" db="EMBL/GenBank/DDBJ databases">
        <title>Draft Genome sequencing of Naganishia species isolated from polar environments using Oxford Nanopore Technology.</title>
        <authorList>
            <person name="Leo P."/>
            <person name="Venkateswaran K."/>
        </authorList>
    </citation>
    <scope>NUCLEOTIDE SEQUENCE</scope>
    <source>
        <strain evidence="1">MNA-CCFEE 5261</strain>
    </source>
</reference>
<name>A0ACC2W7N4_9TREE</name>
<keyword evidence="2" id="KW-1185">Reference proteome</keyword>
<protein>
    <submittedName>
        <fullName evidence="1">Uncharacterized protein</fullName>
    </submittedName>
</protein>
<evidence type="ECO:0000313" key="1">
    <source>
        <dbReference type="EMBL" id="KAJ9106871.1"/>
    </source>
</evidence>
<gene>
    <name evidence="1" type="ORF">QFC19_003000</name>
</gene>
<evidence type="ECO:0000313" key="2">
    <source>
        <dbReference type="Proteomes" id="UP001241377"/>
    </source>
</evidence>
<proteinExistence type="predicted"/>
<dbReference type="Proteomes" id="UP001241377">
    <property type="component" value="Unassembled WGS sequence"/>
</dbReference>
<accession>A0ACC2W7N4</accession>
<comment type="caution">
    <text evidence="1">The sequence shown here is derived from an EMBL/GenBank/DDBJ whole genome shotgun (WGS) entry which is preliminary data.</text>
</comment>
<sequence>MGIPPGQPAKTTLPPITTDPSVLSPSGAAKPLASQQQPLQPASKMSSATQQHHLKGLAAMQAKAKKRSAKPTGDGVDSQNTNHSSSPTTDNGKQGNGSDNMDQDDRTANSTLEIPEIDFTQHQLETGEYVSTHERIVKDVQAPAMHPPTDEQFYSSQDPSKPDIAFLKNHFYREGRLTEEQALFILEKGGEVLRQEPNLLEVDAPITVCGDIHGQYYDLMKLFEVGGNPADTRYLFLGDYVDRGYFSIEEELDEVDEEELHAHEAAITPVDEEEVELDEHGQRVIKDKIMLVGKMSRVFALLREETERVGELQTSSDNSALPDDALASGSEGVKEAIHGFSDARKADITNERLPPELIDADEEAPASPLRSNPATPSMEESPMLAGSPAETPPVLTNPFALPGVSPASTGEPVTPGTAESPRGMGSPHGLGSPILESPTAATGAWKPGHGRRFSLGTTKGSPSNRRRSLDQTMALMKEVLEGTDARAGEDEKGIERIADSISSPINLGSPVRTHPSNGLA</sequence>
<organism evidence="1 2">
    <name type="scientific">Naganishia cerealis</name>
    <dbReference type="NCBI Taxonomy" id="610337"/>
    <lineage>
        <taxon>Eukaryota</taxon>
        <taxon>Fungi</taxon>
        <taxon>Dikarya</taxon>
        <taxon>Basidiomycota</taxon>
        <taxon>Agaricomycotina</taxon>
        <taxon>Tremellomycetes</taxon>
        <taxon>Filobasidiales</taxon>
        <taxon>Filobasidiaceae</taxon>
        <taxon>Naganishia</taxon>
    </lineage>
</organism>